<evidence type="ECO:0000313" key="1">
    <source>
        <dbReference type="EMBL" id="CAG5144290.1"/>
    </source>
</evidence>
<comment type="caution">
    <text evidence="1">The sequence shown here is derived from an EMBL/GenBank/DDBJ whole genome shotgun (WGS) entry which is preliminary data.</text>
</comment>
<gene>
    <name evidence="1" type="ORF">ALTATR162_LOCUS1517</name>
</gene>
<evidence type="ECO:0000313" key="2">
    <source>
        <dbReference type="Proteomes" id="UP000676310"/>
    </source>
</evidence>
<name>A0A8J2HTE5_9PLEO</name>
<keyword evidence="2" id="KW-1185">Reference proteome</keyword>
<dbReference type="EMBL" id="CAJRGZ010000015">
    <property type="protein sequence ID" value="CAG5144290.1"/>
    <property type="molecule type" value="Genomic_DNA"/>
</dbReference>
<dbReference type="InterPro" id="IPR036770">
    <property type="entry name" value="Ankyrin_rpt-contain_sf"/>
</dbReference>
<dbReference type="Proteomes" id="UP000676310">
    <property type="component" value="Unassembled WGS sequence"/>
</dbReference>
<proteinExistence type="predicted"/>
<dbReference type="SUPFAM" id="SSF48403">
    <property type="entry name" value="Ankyrin repeat"/>
    <property type="match status" value="1"/>
</dbReference>
<dbReference type="GeneID" id="67012860"/>
<evidence type="ECO:0008006" key="3">
    <source>
        <dbReference type="Google" id="ProtNLM"/>
    </source>
</evidence>
<dbReference type="Gene3D" id="1.25.40.20">
    <property type="entry name" value="Ankyrin repeat-containing domain"/>
    <property type="match status" value="1"/>
</dbReference>
<dbReference type="RefSeq" id="XP_043165048.1">
    <property type="nucleotide sequence ID" value="XM_043309113.1"/>
</dbReference>
<organism evidence="1 2">
    <name type="scientific">Alternaria atra</name>
    <dbReference type="NCBI Taxonomy" id="119953"/>
    <lineage>
        <taxon>Eukaryota</taxon>
        <taxon>Fungi</taxon>
        <taxon>Dikarya</taxon>
        <taxon>Ascomycota</taxon>
        <taxon>Pezizomycotina</taxon>
        <taxon>Dothideomycetes</taxon>
        <taxon>Pleosporomycetidae</taxon>
        <taxon>Pleosporales</taxon>
        <taxon>Pleosporineae</taxon>
        <taxon>Pleosporaceae</taxon>
        <taxon>Alternaria</taxon>
        <taxon>Alternaria sect. Ulocladioides</taxon>
    </lineage>
</organism>
<reference evidence="1" key="1">
    <citation type="submission" date="2021-05" db="EMBL/GenBank/DDBJ databases">
        <authorList>
            <person name="Stam R."/>
        </authorList>
    </citation>
    <scope>NUCLEOTIDE SEQUENCE</scope>
    <source>
        <strain evidence="1">CS162</strain>
    </source>
</reference>
<accession>A0A8J2HTE5</accession>
<dbReference type="AlphaFoldDB" id="A0A8J2HTE5"/>
<protein>
    <recommendedName>
        <fullName evidence="3">Fungal N-terminal domain-containing protein</fullName>
    </recommendedName>
</protein>
<dbReference type="OrthoDB" id="3695171at2759"/>
<sequence>MAEVIGATAAVVQFVDVALRLSSCLEHFCSDVRNVPRRFLQLQTDLHQQIEIAQHIQNDHVPGFATTASSLALDTPLLEYIGLAEELNKTLGGLLARKNDGVLQRGWSGICSLRKKEEVAHICDRLEQKRSILSLWLNAANHKLSSNTAATTDQIQLEIGETLALMKTVDKTSRTAVLSTAQLLPHVEQIDRNLSTTSERTEQIIQDLQQLKSHSTSLLIDRDAHTTAQELSGQTTAMILSNTEQILRAIEQLGVDSDRANLGTRDSFVVGKLRVDSSDTRVQRSALEPTRRSQRCRCRTVNTARRWQPLSILQFTRTFRTQHFSYCPDHRISEQSLEITMQIVPPSWLVSRTIDIGTRVRNWSTMNPFSISPIVIGTSRLVDSSISPAFRAIANTKEELYKNGQHHILIPQLQVTLQKLFNSKEASVLDTDGNGNTVLNKIIWLFTAFPGIISTPGDEYVVLVQFLLDMGADPNVLRAPTHDDSLQYRGDCQGTTCDQLAGPIAWNLSLVEWARTPQVLEIFERITDAGGHSTRPYVENIIPSFRCLRFPLEIKQLTIFEDQIDILDLGDLVPLILQRNEKQFRRIVQKTKLSSLNRRSSVNGLAPIHFAVLWPVGLNLLVDRGVQVNPEDSHGRRPIHLAVTLGIADSVRCLLRADCGLFNPPHDESLLQHALRLEDTQRSQILDLLIPALIDRHTRLLDLANSHLPPAVFVKLGLTSGQLHEQKAPFIIDMLLSYGIDVPEALELDGESFYNFSDMHGQICLTSEIADVFWAAGFREIDTPDECGVTPFLQSWFCANFEMVNWFTERGVPLQSIHEDAPLTALHLYAKRLGYPGAVFAHKIDVIPTDERYMEAVQKELGIPYDDCTCVCSPKGCTPVKVISDSRQYGIGLTKLLVRKWMENVKPPEPLRAQYVYDFTRCQLFNYLDGEHTCCYLEQRCSVEYSESPRKPIGNKWMKRVIDIHDAYKEHAKFCQLGLPLPRRESLQVLEDPEIFEATLESAMSHYDEMDRLDTMPAEEQVFGYINWLLAEGHLDIEVSYECEHPEDW</sequence>